<reference evidence="3" key="1">
    <citation type="journal article" date="2016" name="Nature">
        <title>Genome evolution in the allotetraploid frog Xenopus laevis.</title>
        <authorList>
            <person name="Session A.M."/>
            <person name="Uno Y."/>
            <person name="Kwon T."/>
            <person name="Chapman J.A."/>
            <person name="Toyoda A."/>
            <person name="Takahashi S."/>
            <person name="Fukui A."/>
            <person name="Hikosaka A."/>
            <person name="Suzuki A."/>
            <person name="Kondo M."/>
            <person name="van Heeringen S.J."/>
            <person name="Quigley I."/>
            <person name="Heinz S."/>
            <person name="Ogino H."/>
            <person name="Ochi H."/>
            <person name="Hellsten U."/>
            <person name="Lyons J.B."/>
            <person name="Simakov O."/>
            <person name="Putnam N."/>
            <person name="Stites J."/>
            <person name="Kuroki Y."/>
            <person name="Tanaka T."/>
            <person name="Michiue T."/>
            <person name="Watanabe M."/>
            <person name="Bogdanovic O."/>
            <person name="Lister R."/>
            <person name="Georgiou G."/>
            <person name="Paranjpe S.S."/>
            <person name="van Kruijsbergen I."/>
            <person name="Shu S."/>
            <person name="Carlson J."/>
            <person name="Kinoshita T."/>
            <person name="Ohta Y."/>
            <person name="Mawaribuchi S."/>
            <person name="Jenkins J."/>
            <person name="Grimwood J."/>
            <person name="Schmutz J."/>
            <person name="Mitros T."/>
            <person name="Mozaffari S.V."/>
            <person name="Suzuki Y."/>
            <person name="Haramoto Y."/>
            <person name="Yamamoto T.S."/>
            <person name="Takagi C."/>
            <person name="Heald R."/>
            <person name="Miller K."/>
            <person name="Haudenschild C."/>
            <person name="Kitzman J."/>
            <person name="Nakayama T."/>
            <person name="Izutsu Y."/>
            <person name="Robert J."/>
            <person name="Fortriede J."/>
            <person name="Burns K."/>
            <person name="Lotay V."/>
            <person name="Karimi K."/>
            <person name="Yasuoka Y."/>
            <person name="Dichmann D.S."/>
            <person name="Flajnik M.F."/>
            <person name="Houston D.W."/>
            <person name="Shendure J."/>
            <person name="DuPasquier L."/>
            <person name="Vize P.D."/>
            <person name="Zorn A.M."/>
            <person name="Ito M."/>
            <person name="Marcotte E.M."/>
            <person name="Wallingford J.B."/>
            <person name="Ito Y."/>
            <person name="Asashima M."/>
            <person name="Ueno N."/>
            <person name="Matsuda Y."/>
            <person name="Veenstra G.J."/>
            <person name="Fujiyama A."/>
            <person name="Harland R.M."/>
            <person name="Taira M."/>
            <person name="Rokhsar D.S."/>
        </authorList>
    </citation>
    <scope>NUCLEOTIDE SEQUENCE [LARGE SCALE GENOMIC DNA]</scope>
    <source>
        <strain evidence="3">J</strain>
    </source>
</reference>
<gene>
    <name evidence="2" type="ORF">XELAEV_18038827mg</name>
</gene>
<dbReference type="EMBL" id="CM004480">
    <property type="protein sequence ID" value="OCT67529.1"/>
    <property type="molecule type" value="Genomic_DNA"/>
</dbReference>
<evidence type="ECO:0008006" key="4">
    <source>
        <dbReference type="Google" id="ProtNLM"/>
    </source>
</evidence>
<sequence length="385" mass="42916">MLSCRIAEYSYGHQKKSNKKKKISKNDIRLVPRDVEETDKMNVVSCSSLTSSLNYFDYHQQTLPLGCRRSDSTFLNVENQNTRNAGSNHVYHHTFTNQSPPQPDLIINGMPLPENENYTFDTNYVNSRAHLIKSSSTFKDLEGNSLKDSGHEESDQTDSEHDVQRGLYCDTAVNDVLNTSANSMGNQLPEQDQNEGFHCREECRILGHSDRCWMPRVPIPSRAKSPEHGRNIIALSIEASTVNTEPFEECKTKRTFATFGKDGSENSTDDRATLKGKRTVDLPISSPKVNGAVREAGNGCEAVSPITSPLHLKSPLPAKSAAPYNMHCPGNRDVEQFVSNGPSRPTEAEPRGADSENVMHEINPLLQECREKDSLGVKRLKDIVL</sequence>
<dbReference type="AlphaFoldDB" id="A0A974C6C5"/>
<feature type="region of interest" description="Disordered" evidence="1">
    <location>
        <begin position="140"/>
        <end position="164"/>
    </location>
</feature>
<evidence type="ECO:0000256" key="1">
    <source>
        <dbReference type="SAM" id="MobiDB-lite"/>
    </source>
</evidence>
<feature type="compositionally biased region" description="Basic and acidic residues" evidence="1">
    <location>
        <begin position="148"/>
        <end position="164"/>
    </location>
</feature>
<accession>A0A974C6C5</accession>
<protein>
    <recommendedName>
        <fullName evidence="4">Protocadherin-19</fullName>
    </recommendedName>
</protein>
<name>A0A974C6C5_XENLA</name>
<dbReference type="OMA" id="VNTEPFE"/>
<organism evidence="2 3">
    <name type="scientific">Xenopus laevis</name>
    <name type="common">African clawed frog</name>
    <dbReference type="NCBI Taxonomy" id="8355"/>
    <lineage>
        <taxon>Eukaryota</taxon>
        <taxon>Metazoa</taxon>
        <taxon>Chordata</taxon>
        <taxon>Craniata</taxon>
        <taxon>Vertebrata</taxon>
        <taxon>Euteleostomi</taxon>
        <taxon>Amphibia</taxon>
        <taxon>Batrachia</taxon>
        <taxon>Anura</taxon>
        <taxon>Pipoidea</taxon>
        <taxon>Pipidae</taxon>
        <taxon>Xenopodinae</taxon>
        <taxon>Xenopus</taxon>
        <taxon>Xenopus</taxon>
    </lineage>
</organism>
<dbReference type="Proteomes" id="UP000694892">
    <property type="component" value="Chromosome 8L"/>
</dbReference>
<proteinExistence type="predicted"/>
<evidence type="ECO:0000313" key="3">
    <source>
        <dbReference type="Proteomes" id="UP000694892"/>
    </source>
</evidence>
<evidence type="ECO:0000313" key="2">
    <source>
        <dbReference type="EMBL" id="OCT67529.1"/>
    </source>
</evidence>